<keyword evidence="2" id="KW-1185">Reference proteome</keyword>
<reference evidence="1" key="1">
    <citation type="submission" date="2021-08" db="EMBL/GenBank/DDBJ databases">
        <title>WGS assembly of Ceratopteris richardii.</title>
        <authorList>
            <person name="Marchant D.B."/>
            <person name="Chen G."/>
            <person name="Jenkins J."/>
            <person name="Shu S."/>
            <person name="Leebens-Mack J."/>
            <person name="Grimwood J."/>
            <person name="Schmutz J."/>
            <person name="Soltis P."/>
            <person name="Soltis D."/>
            <person name="Chen Z.-H."/>
        </authorList>
    </citation>
    <scope>NUCLEOTIDE SEQUENCE</scope>
    <source>
        <strain evidence="1">Whitten #5841</strain>
        <tissue evidence="1">Leaf</tissue>
    </source>
</reference>
<protein>
    <submittedName>
        <fullName evidence="1">Uncharacterized protein</fullName>
    </submittedName>
</protein>
<dbReference type="Proteomes" id="UP000825935">
    <property type="component" value="Chromosome 29"/>
</dbReference>
<proteinExistence type="predicted"/>
<dbReference type="AlphaFoldDB" id="A0A8T2R6T8"/>
<evidence type="ECO:0000313" key="1">
    <source>
        <dbReference type="EMBL" id="KAH7291295.1"/>
    </source>
</evidence>
<name>A0A8T2R6T8_CERRI</name>
<organism evidence="1 2">
    <name type="scientific">Ceratopteris richardii</name>
    <name type="common">Triangle waterfern</name>
    <dbReference type="NCBI Taxonomy" id="49495"/>
    <lineage>
        <taxon>Eukaryota</taxon>
        <taxon>Viridiplantae</taxon>
        <taxon>Streptophyta</taxon>
        <taxon>Embryophyta</taxon>
        <taxon>Tracheophyta</taxon>
        <taxon>Polypodiopsida</taxon>
        <taxon>Polypodiidae</taxon>
        <taxon>Polypodiales</taxon>
        <taxon>Pteridineae</taxon>
        <taxon>Pteridaceae</taxon>
        <taxon>Parkerioideae</taxon>
        <taxon>Ceratopteris</taxon>
    </lineage>
</organism>
<sequence length="108" mass="11665">MEWRGGSQRHPLMNESAAFPQRCVLQRPFDAPECFFLCSPADRSFCASLLSRNLCPGLRNSAGGTSSCSAASCQLGNDGGQWLKSPVSGCSRGFTGNAREWKGENNDM</sequence>
<dbReference type="EMBL" id="CM035434">
    <property type="protein sequence ID" value="KAH7291295.1"/>
    <property type="molecule type" value="Genomic_DNA"/>
</dbReference>
<comment type="caution">
    <text evidence="1">The sequence shown here is derived from an EMBL/GenBank/DDBJ whole genome shotgun (WGS) entry which is preliminary data.</text>
</comment>
<gene>
    <name evidence="1" type="ORF">KP509_29G010800</name>
</gene>
<accession>A0A8T2R6T8</accession>
<evidence type="ECO:0000313" key="2">
    <source>
        <dbReference type="Proteomes" id="UP000825935"/>
    </source>
</evidence>